<protein>
    <submittedName>
        <fullName evidence="1">Transcriptional regulator</fullName>
    </submittedName>
</protein>
<dbReference type="AlphaFoldDB" id="A0A540WE08"/>
<dbReference type="Proteomes" id="UP000319103">
    <property type="component" value="Unassembled WGS sequence"/>
</dbReference>
<organism evidence="1 2">
    <name type="scientific">Kitasatospora acidiphila</name>
    <dbReference type="NCBI Taxonomy" id="2567942"/>
    <lineage>
        <taxon>Bacteria</taxon>
        <taxon>Bacillati</taxon>
        <taxon>Actinomycetota</taxon>
        <taxon>Actinomycetes</taxon>
        <taxon>Kitasatosporales</taxon>
        <taxon>Streptomycetaceae</taxon>
        <taxon>Kitasatospora</taxon>
    </lineage>
</organism>
<proteinExistence type="predicted"/>
<keyword evidence="2" id="KW-1185">Reference proteome</keyword>
<reference evidence="1 2" key="1">
    <citation type="submission" date="2019-06" db="EMBL/GenBank/DDBJ databases">
        <title>Description of Kitasatospora acidophila sp. nov. isolated from pine grove soil, and reclassification of Streptomyces novaecaesareae to Kitasatospora novaeceasareae comb. nov.</title>
        <authorList>
            <person name="Kim M.J."/>
        </authorList>
    </citation>
    <scope>NUCLEOTIDE SEQUENCE [LARGE SCALE GENOMIC DNA]</scope>
    <source>
        <strain evidence="1 2">MMS16-CNU292</strain>
    </source>
</reference>
<evidence type="ECO:0000313" key="2">
    <source>
        <dbReference type="Proteomes" id="UP000319103"/>
    </source>
</evidence>
<dbReference type="SUPFAM" id="SSF110849">
    <property type="entry name" value="ParB/Sulfiredoxin"/>
    <property type="match status" value="1"/>
</dbReference>
<sequence>MLLAGLESALPPILVERRTMKVIDGIHRLMAAFVKGRQSIEVEFYDGPAEDAFLRAVEANVSHGLPLSLADRRAAVERIISSHPALSDRAIARIAGVGAKTVAATRKRSTAADAQLDGRVGRDGRVRPVNGALGRLRVAELIAERPDASARELARIAGVSPATASDVRKRLRAGEGPLAAGVTTASAALDRQAVQGGRGSSARPLRLVQGDPTELLEKLLRDPSLRHKEEGRQLLRLLRQNSLGTHQWSELTAAVPPHCSDLVVSLARQYAATWQEFAQELDERVRSLSHRQEPPLAEALGS</sequence>
<comment type="caution">
    <text evidence="1">The sequence shown here is derived from an EMBL/GenBank/DDBJ whole genome shotgun (WGS) entry which is preliminary data.</text>
</comment>
<dbReference type="OrthoDB" id="3701787at2"/>
<dbReference type="EMBL" id="VIGB01000003">
    <property type="protein sequence ID" value="TQF07256.1"/>
    <property type="molecule type" value="Genomic_DNA"/>
</dbReference>
<gene>
    <name evidence="1" type="ORF">E6W39_10105</name>
</gene>
<evidence type="ECO:0000313" key="1">
    <source>
        <dbReference type="EMBL" id="TQF07256.1"/>
    </source>
</evidence>
<name>A0A540WE08_9ACTN</name>
<dbReference type="InterPro" id="IPR036086">
    <property type="entry name" value="ParB/Sulfiredoxin_sf"/>
</dbReference>
<accession>A0A540WE08</accession>